<comment type="pathway">
    <text evidence="1">Metabolic intermediate metabolism; propanoyl-CoA degradation; succinyl-CoA from propanoyl-CoA: step 1/3.</text>
</comment>
<evidence type="ECO:0000256" key="1">
    <source>
        <dbReference type="ARBA" id="ARBA00005060"/>
    </source>
</evidence>
<comment type="subunit">
    <text evidence="4">The holoenzyme is a dodecamer composed of 6 PCCA/alpha subunits and 6 PCCB/beta subunits.</text>
</comment>
<evidence type="ECO:0000256" key="7">
    <source>
        <dbReference type="ARBA" id="ARBA00048208"/>
    </source>
</evidence>
<reference evidence="11 12" key="1">
    <citation type="journal article" date="2023" name="BMC Biol.">
        <title>The compact genome of the sponge Oopsacas minuta (Hexactinellida) is lacking key metazoan core genes.</title>
        <authorList>
            <person name="Santini S."/>
            <person name="Schenkelaars Q."/>
            <person name="Jourda C."/>
            <person name="Duchesne M."/>
            <person name="Belahbib H."/>
            <person name="Rocher C."/>
            <person name="Selva M."/>
            <person name="Riesgo A."/>
            <person name="Vervoort M."/>
            <person name="Leys S.P."/>
            <person name="Kodjabachian L."/>
            <person name="Le Bivic A."/>
            <person name="Borchiellini C."/>
            <person name="Claverie J.M."/>
            <person name="Renard E."/>
        </authorList>
    </citation>
    <scope>NUCLEOTIDE SEQUENCE [LARGE SCALE GENOMIC DNA]</scope>
    <source>
        <strain evidence="11">SPO-2</strain>
    </source>
</reference>
<keyword evidence="12" id="KW-1185">Reference proteome</keyword>
<dbReference type="AlphaFoldDB" id="A0AAV7K085"/>
<proteinExistence type="inferred from homology"/>
<evidence type="ECO:0000313" key="11">
    <source>
        <dbReference type="EMBL" id="KAI6654644.1"/>
    </source>
</evidence>
<feature type="domain" description="CoA carboxyltransferase N-terminal" evidence="9">
    <location>
        <begin position="34"/>
        <end position="292"/>
    </location>
</feature>
<dbReference type="EC" id="6.4.1.3" evidence="3"/>
<evidence type="ECO:0000256" key="3">
    <source>
        <dbReference type="ARBA" id="ARBA00013050"/>
    </source>
</evidence>
<evidence type="ECO:0000256" key="6">
    <source>
        <dbReference type="ARBA" id="ARBA00042797"/>
    </source>
</evidence>
<dbReference type="Gene3D" id="3.90.226.10">
    <property type="entry name" value="2-enoyl-CoA Hydratase, Chain A, domain 1"/>
    <property type="match status" value="2"/>
</dbReference>
<dbReference type="Pfam" id="PF01039">
    <property type="entry name" value="Carboxyl_trans"/>
    <property type="match status" value="1"/>
</dbReference>
<protein>
    <recommendedName>
        <fullName evidence="5">Propionyl-CoA carboxylase beta chain, mitochondrial</fullName>
        <ecNumber evidence="3">6.4.1.3</ecNumber>
    </recommendedName>
    <alternativeName>
        <fullName evidence="6">Propanoyl-CoA:carbon dioxide ligase subunit beta</fullName>
    </alternativeName>
</protein>
<comment type="similarity">
    <text evidence="2">Belongs to the AccD/PCCB family.</text>
</comment>
<accession>A0AAV7K085</accession>
<evidence type="ECO:0000256" key="8">
    <source>
        <dbReference type="ARBA" id="ARBA00049495"/>
    </source>
</evidence>
<evidence type="ECO:0000256" key="4">
    <source>
        <dbReference type="ARBA" id="ARBA00038567"/>
    </source>
</evidence>
<dbReference type="GO" id="GO:0005739">
    <property type="term" value="C:mitochondrion"/>
    <property type="evidence" value="ECO:0007669"/>
    <property type="project" value="TreeGrafter"/>
</dbReference>
<comment type="catalytic activity">
    <reaction evidence="7">
        <text>butanoyl-CoA + hydrogencarbonate + ATP = (2S)-ethylmalonyl-CoA + ADP + phosphate + H(+)</text>
        <dbReference type="Rhea" id="RHEA:59520"/>
        <dbReference type="ChEBI" id="CHEBI:15378"/>
        <dbReference type="ChEBI" id="CHEBI:17544"/>
        <dbReference type="ChEBI" id="CHEBI:30616"/>
        <dbReference type="ChEBI" id="CHEBI:43474"/>
        <dbReference type="ChEBI" id="CHEBI:57371"/>
        <dbReference type="ChEBI" id="CHEBI:60909"/>
        <dbReference type="ChEBI" id="CHEBI:456216"/>
    </reaction>
    <physiologicalReaction direction="left-to-right" evidence="7">
        <dbReference type="Rhea" id="RHEA:59521"/>
    </physiologicalReaction>
</comment>
<evidence type="ECO:0000259" key="10">
    <source>
        <dbReference type="PROSITE" id="PS50989"/>
    </source>
</evidence>
<comment type="caution">
    <text evidence="11">The sequence shown here is derived from an EMBL/GenBank/DDBJ whole genome shotgun (WGS) entry which is preliminary data.</text>
</comment>
<dbReference type="InterPro" id="IPR034733">
    <property type="entry name" value="AcCoA_carboxyl_beta"/>
</dbReference>
<dbReference type="GO" id="GO:0004658">
    <property type="term" value="F:propionyl-CoA carboxylase activity"/>
    <property type="evidence" value="ECO:0007669"/>
    <property type="project" value="UniProtKB-EC"/>
</dbReference>
<dbReference type="InterPro" id="IPR011762">
    <property type="entry name" value="COA_CT_N"/>
</dbReference>
<evidence type="ECO:0000256" key="5">
    <source>
        <dbReference type="ARBA" id="ARBA00041138"/>
    </source>
</evidence>
<dbReference type="PANTHER" id="PTHR43842:SF2">
    <property type="entry name" value="PROPIONYL-COA CARBOXYLASE BETA CHAIN, MITOCHONDRIAL"/>
    <property type="match status" value="1"/>
</dbReference>
<name>A0AAV7K085_9METZ</name>
<sequence>MALIGIRRISPSFFSIHSPAMLYLSKRQQSMNRVHKVIAELKEKREKALLGGGQTAIDKHHDKGKLTARERINLLLDPDTFHEYDMFMEHTCNDFGMDNPAKRNPGDSVITGHGCIHNRLVFVFSQDATVHAGSLSMAHAKKICKVMDKAMLSGCPVIGLNDSGGARIQEGVESLAGYADIFQRNVMASGVIPQISVIMGACAGGAVYSPAMTDFTFMVRDTSYLFVTGPNVVKQVTGEEITLEKLGGARTHTTQSGVAHIAFDSDLKILRYLREFMCLLPANNKELSPISKNNDPPHRIEEALDIIVPHFSDQPYDIKDVLIFVTDHREFYEIMPDYAKNIIIGFARMNGQTVGIVANQPKVLAGCLDINSSVKAARFVRFCDCFNIPIITFVDVPGFLPGTQQEYGGIIRHGAKLLYAFAEATVPKITVITRKAYGGAYDVMSSKHLRGDFNYAWPTSEIAVMGAKGAVAILHRDKDNLQELEDDYNDKFSNPFEAAKLGYVDDIIQPRETRKKICEALYILRDKKLENPWKKHGNIPL</sequence>
<evidence type="ECO:0000313" key="12">
    <source>
        <dbReference type="Proteomes" id="UP001165289"/>
    </source>
</evidence>
<gene>
    <name evidence="11" type="ORF">LOD99_1038</name>
</gene>
<dbReference type="FunFam" id="3.90.226.10:FF:000017">
    <property type="entry name" value="Propionyl-CoA carboxylase subunit beta 5"/>
    <property type="match status" value="1"/>
</dbReference>
<dbReference type="FunFam" id="3.90.226.10:FF:000016">
    <property type="entry name" value="Propionyl-CoA carboxylase, beta subunit"/>
    <property type="match status" value="1"/>
</dbReference>
<evidence type="ECO:0000256" key="2">
    <source>
        <dbReference type="ARBA" id="ARBA00006102"/>
    </source>
</evidence>
<dbReference type="PANTHER" id="PTHR43842">
    <property type="entry name" value="PROPIONYL-COA CARBOXYLASE BETA CHAIN"/>
    <property type="match status" value="1"/>
</dbReference>
<dbReference type="EMBL" id="JAKMXF010000222">
    <property type="protein sequence ID" value="KAI6654644.1"/>
    <property type="molecule type" value="Genomic_DNA"/>
</dbReference>
<dbReference type="PROSITE" id="PS50989">
    <property type="entry name" value="COA_CT_CTER"/>
    <property type="match status" value="1"/>
</dbReference>
<dbReference type="PROSITE" id="PS50980">
    <property type="entry name" value="COA_CT_NTER"/>
    <property type="match status" value="1"/>
</dbReference>
<dbReference type="InterPro" id="IPR011763">
    <property type="entry name" value="COA_CT_C"/>
</dbReference>
<dbReference type="GO" id="GO:0009062">
    <property type="term" value="P:fatty acid catabolic process"/>
    <property type="evidence" value="ECO:0007669"/>
    <property type="project" value="UniProtKB-ARBA"/>
</dbReference>
<organism evidence="11 12">
    <name type="scientific">Oopsacas minuta</name>
    <dbReference type="NCBI Taxonomy" id="111878"/>
    <lineage>
        <taxon>Eukaryota</taxon>
        <taxon>Metazoa</taxon>
        <taxon>Porifera</taxon>
        <taxon>Hexactinellida</taxon>
        <taxon>Hexasterophora</taxon>
        <taxon>Lyssacinosida</taxon>
        <taxon>Leucopsacidae</taxon>
        <taxon>Oopsacas</taxon>
    </lineage>
</organism>
<dbReference type="SUPFAM" id="SSF52096">
    <property type="entry name" value="ClpP/crotonase"/>
    <property type="match status" value="2"/>
</dbReference>
<feature type="domain" description="CoA carboxyltransferase C-terminal" evidence="10">
    <location>
        <begin position="299"/>
        <end position="535"/>
    </location>
</feature>
<evidence type="ECO:0000259" key="9">
    <source>
        <dbReference type="PROSITE" id="PS50980"/>
    </source>
</evidence>
<dbReference type="Proteomes" id="UP001165289">
    <property type="component" value="Unassembled WGS sequence"/>
</dbReference>
<dbReference type="InterPro" id="IPR029045">
    <property type="entry name" value="ClpP/crotonase-like_dom_sf"/>
</dbReference>
<dbReference type="InterPro" id="IPR051047">
    <property type="entry name" value="AccD/PCCB"/>
</dbReference>
<comment type="catalytic activity">
    <reaction evidence="8">
        <text>propanoyl-CoA + hydrogencarbonate + ATP = (S)-methylmalonyl-CoA + ADP + phosphate + H(+)</text>
        <dbReference type="Rhea" id="RHEA:23720"/>
        <dbReference type="ChEBI" id="CHEBI:15378"/>
        <dbReference type="ChEBI" id="CHEBI:17544"/>
        <dbReference type="ChEBI" id="CHEBI:30616"/>
        <dbReference type="ChEBI" id="CHEBI:43474"/>
        <dbReference type="ChEBI" id="CHEBI:57327"/>
        <dbReference type="ChEBI" id="CHEBI:57392"/>
        <dbReference type="ChEBI" id="CHEBI:456216"/>
        <dbReference type="EC" id="6.4.1.3"/>
    </reaction>
    <physiologicalReaction direction="left-to-right" evidence="8">
        <dbReference type="Rhea" id="RHEA:23721"/>
    </physiologicalReaction>
</comment>